<dbReference type="EC" id="1.14.13.8" evidence="4"/>
<dbReference type="AlphaFoldDB" id="A0AAV4F0I7"/>
<organism evidence="24 25">
    <name type="scientific">Elysia marginata</name>
    <dbReference type="NCBI Taxonomy" id="1093978"/>
    <lineage>
        <taxon>Eukaryota</taxon>
        <taxon>Metazoa</taxon>
        <taxon>Spiralia</taxon>
        <taxon>Lophotrochozoa</taxon>
        <taxon>Mollusca</taxon>
        <taxon>Gastropoda</taxon>
        <taxon>Heterobranchia</taxon>
        <taxon>Euthyneura</taxon>
        <taxon>Panpulmonata</taxon>
        <taxon>Sacoglossa</taxon>
        <taxon>Placobranchoidea</taxon>
        <taxon>Plakobranchidae</taxon>
        <taxon>Elysia</taxon>
    </lineage>
</organism>
<dbReference type="GO" id="GO:0005789">
    <property type="term" value="C:endoplasmic reticulum membrane"/>
    <property type="evidence" value="ECO:0007669"/>
    <property type="project" value="UniProtKB-SubCell"/>
</dbReference>
<evidence type="ECO:0000256" key="1">
    <source>
        <dbReference type="ARBA" id="ARBA00001974"/>
    </source>
</evidence>
<evidence type="ECO:0000256" key="13">
    <source>
        <dbReference type="ARBA" id="ARBA00023136"/>
    </source>
</evidence>
<dbReference type="EMBL" id="BMAT01011105">
    <property type="protein sequence ID" value="GFR66922.1"/>
    <property type="molecule type" value="Genomic_DNA"/>
</dbReference>
<evidence type="ECO:0000256" key="9">
    <source>
        <dbReference type="ARBA" id="ARBA00022857"/>
    </source>
</evidence>
<dbReference type="InterPro" id="IPR000960">
    <property type="entry name" value="Flavin_mOase"/>
</dbReference>
<evidence type="ECO:0000256" key="16">
    <source>
        <dbReference type="ARBA" id="ARBA00034536"/>
    </source>
</evidence>
<keyword evidence="25" id="KW-1185">Reference proteome</keyword>
<dbReference type="InterPro" id="IPR020946">
    <property type="entry name" value="Flavin_mOase-like"/>
</dbReference>
<dbReference type="PRINTS" id="PR00370">
    <property type="entry name" value="FMOXYGENASE"/>
</dbReference>
<dbReference type="Gene3D" id="3.50.50.60">
    <property type="entry name" value="FAD/NAD(P)-binding domain"/>
    <property type="match status" value="1"/>
</dbReference>
<evidence type="ECO:0000256" key="4">
    <source>
        <dbReference type="ARBA" id="ARBA00012850"/>
    </source>
</evidence>
<accession>A0AAV4F0I7</accession>
<evidence type="ECO:0000256" key="3">
    <source>
        <dbReference type="ARBA" id="ARBA00009183"/>
    </source>
</evidence>
<dbReference type="PIRSF" id="PIRSF000332">
    <property type="entry name" value="FMO"/>
    <property type="match status" value="1"/>
</dbReference>
<evidence type="ECO:0000256" key="6">
    <source>
        <dbReference type="ARBA" id="ARBA00022692"/>
    </source>
</evidence>
<evidence type="ECO:0000313" key="24">
    <source>
        <dbReference type="EMBL" id="GFR66922.1"/>
    </source>
</evidence>
<comment type="catalytic activity">
    <reaction evidence="21">
        <text>hypotaurine + NADPH + O2 + H(+) = taurine + NADP(+) + H2O</text>
        <dbReference type="Rhea" id="RHEA:69819"/>
        <dbReference type="ChEBI" id="CHEBI:15377"/>
        <dbReference type="ChEBI" id="CHEBI:15378"/>
        <dbReference type="ChEBI" id="CHEBI:15379"/>
        <dbReference type="ChEBI" id="CHEBI:57783"/>
        <dbReference type="ChEBI" id="CHEBI:57853"/>
        <dbReference type="ChEBI" id="CHEBI:58349"/>
        <dbReference type="ChEBI" id="CHEBI:507393"/>
        <dbReference type="EC" id="1.14.13.8"/>
    </reaction>
    <physiologicalReaction direction="left-to-right" evidence="21">
        <dbReference type="Rhea" id="RHEA:69820"/>
    </physiologicalReaction>
</comment>
<dbReference type="GO" id="GO:0050660">
    <property type="term" value="F:flavin adenine dinucleotide binding"/>
    <property type="evidence" value="ECO:0007669"/>
    <property type="project" value="InterPro"/>
</dbReference>
<evidence type="ECO:0000256" key="17">
    <source>
        <dbReference type="ARBA" id="ARBA00034554"/>
    </source>
</evidence>
<comment type="function">
    <text evidence="19">Broad spectrum monooxygenase that catalyzes the oxygenation of a wide variety of nitrogen- and sulfur-containing compounds including xenobiotics. Catalyzes the S-oxygenation of hypotaurine to produce taurine, an organic osmolyte involved in cell volume regulation as well as a variety of cytoprotective and developmental processes. In vitro, catalyzes the N-oxygenation of trimethylamine (TMA) to produce trimethylamine N-oxide (TMAO) and could therefore participate to the detoxification of this compound that is generated by the action of gut microbiota from dietary precursors such as choline, choline containing compounds, betaine or L-carnitine.</text>
</comment>
<evidence type="ECO:0000256" key="12">
    <source>
        <dbReference type="ARBA" id="ARBA00023033"/>
    </source>
</evidence>
<gene>
    <name evidence="24" type="ORF">ElyMa_005570700</name>
</gene>
<evidence type="ECO:0000256" key="2">
    <source>
        <dbReference type="ARBA" id="ARBA00004389"/>
    </source>
</evidence>
<evidence type="ECO:0000256" key="8">
    <source>
        <dbReference type="ARBA" id="ARBA00022827"/>
    </source>
</evidence>
<keyword evidence="5" id="KW-0285">Flavoprotein</keyword>
<keyword evidence="8" id="KW-0274">FAD</keyword>
<dbReference type="GO" id="GO:0034899">
    <property type="term" value="F:trimethylamine monooxygenase activity"/>
    <property type="evidence" value="ECO:0007669"/>
    <property type="project" value="UniProtKB-EC"/>
</dbReference>
<comment type="catalytic activity">
    <reaction evidence="20">
        <text>hypotaurine + NADH + O2 + H(+) = taurine + NAD(+) + H2O</text>
        <dbReference type="Rhea" id="RHEA:74111"/>
        <dbReference type="ChEBI" id="CHEBI:15377"/>
        <dbReference type="ChEBI" id="CHEBI:15378"/>
        <dbReference type="ChEBI" id="CHEBI:15379"/>
        <dbReference type="ChEBI" id="CHEBI:57540"/>
        <dbReference type="ChEBI" id="CHEBI:57853"/>
        <dbReference type="ChEBI" id="CHEBI:57945"/>
        <dbReference type="ChEBI" id="CHEBI:507393"/>
        <dbReference type="EC" id="1.14.13.8"/>
    </reaction>
    <physiologicalReaction direction="left-to-right" evidence="20">
        <dbReference type="Rhea" id="RHEA:74112"/>
    </physiologicalReaction>
</comment>
<evidence type="ECO:0000256" key="7">
    <source>
        <dbReference type="ARBA" id="ARBA00022824"/>
    </source>
</evidence>
<evidence type="ECO:0000256" key="10">
    <source>
        <dbReference type="ARBA" id="ARBA00022989"/>
    </source>
</evidence>
<evidence type="ECO:0000256" key="21">
    <source>
        <dbReference type="ARBA" id="ARBA00048041"/>
    </source>
</evidence>
<reference evidence="24 25" key="1">
    <citation type="journal article" date="2021" name="Elife">
        <title>Chloroplast acquisition without the gene transfer in kleptoplastic sea slugs, Plakobranchus ocellatus.</title>
        <authorList>
            <person name="Maeda T."/>
            <person name="Takahashi S."/>
            <person name="Yoshida T."/>
            <person name="Shimamura S."/>
            <person name="Takaki Y."/>
            <person name="Nagai Y."/>
            <person name="Toyoda A."/>
            <person name="Suzuki Y."/>
            <person name="Arimoto A."/>
            <person name="Ishii H."/>
            <person name="Satoh N."/>
            <person name="Nishiyama T."/>
            <person name="Hasebe M."/>
            <person name="Maruyama T."/>
            <person name="Minagawa J."/>
            <person name="Obokata J."/>
            <person name="Shigenobu S."/>
        </authorList>
    </citation>
    <scope>NUCLEOTIDE SEQUENCE [LARGE SCALE GENOMIC DNA]</scope>
</reference>
<protein>
    <recommendedName>
        <fullName evidence="16">Flavin-containing monooxygenase 1</fullName>
        <ecNumber evidence="15">1.14.13.148</ecNumber>
        <ecNumber evidence="4">1.14.13.8</ecNumber>
    </recommendedName>
    <alternativeName>
        <fullName evidence="18">Dimethylaniline monooxygenase [N-oxide-forming] 1</fullName>
    </alternativeName>
    <alternativeName>
        <fullName evidence="14">Dimethylaniline oxidase 1</fullName>
    </alternativeName>
    <alternativeName>
        <fullName evidence="17">Trimethylamine monooxygenase</fullName>
    </alternativeName>
</protein>
<dbReference type="InterPro" id="IPR036188">
    <property type="entry name" value="FAD/NAD-bd_sf"/>
</dbReference>
<dbReference type="Pfam" id="PF00743">
    <property type="entry name" value="FMO-like"/>
    <property type="match status" value="1"/>
</dbReference>
<evidence type="ECO:0000256" key="23">
    <source>
        <dbReference type="ARBA" id="ARBA00049443"/>
    </source>
</evidence>
<evidence type="ECO:0000256" key="18">
    <source>
        <dbReference type="ARBA" id="ARBA00034561"/>
    </source>
</evidence>
<dbReference type="PRINTS" id="PR01121">
    <property type="entry name" value="FMOXYGENASE1"/>
</dbReference>
<dbReference type="FunFam" id="3.50.50.60:FF:000159">
    <property type="entry name" value="Dimethylaniline monooxygenase [N-oxide-forming]"/>
    <property type="match status" value="1"/>
</dbReference>
<keyword evidence="9" id="KW-0521">NADP</keyword>
<dbReference type="GO" id="GO:0050661">
    <property type="term" value="F:NADP binding"/>
    <property type="evidence" value="ECO:0007669"/>
    <property type="project" value="InterPro"/>
</dbReference>
<keyword evidence="7" id="KW-0256">Endoplasmic reticulum</keyword>
<comment type="similarity">
    <text evidence="3">Belongs to the FMO family.</text>
</comment>
<dbReference type="InterPro" id="IPR050346">
    <property type="entry name" value="FMO-like"/>
</dbReference>
<dbReference type="EC" id="1.14.13.148" evidence="15"/>
<evidence type="ECO:0000256" key="14">
    <source>
        <dbReference type="ARBA" id="ARBA00029725"/>
    </source>
</evidence>
<evidence type="ECO:0000256" key="22">
    <source>
        <dbReference type="ARBA" id="ARBA00048088"/>
    </source>
</evidence>
<sequence>MTAMTSERLRVAVVGAGASGLTAVKCCLDEGLSPTCFERSANLGGLWRYTDEVGSGQTCVMKSTVINSSKELLSFSDFPMPAHFPNFMHNSQVLEYFNLYADRFDLKRHIQFQTEVCSVTKTDDHCTTGRWVVTTRALDTNEKQTAIFDAVMIGVGHQAIPHLPDFEGLKDFQGKVLHTNDYKKPDGYEDKKVLIVGAGNSAGDCAVELSRVAKQVYMSTRRGCWIGSRVGKQGYPMDLQKTTRFVSLLSKTFKQLYERWMESEINQRFDHKLFRLQPAHSLFSYPLLLNDDLPNRIVTGTVKVKDGVKRFTRAGVEFVDGTREEDVDVVILATGFRTSFPFLSGEVLKKEKNKVRLYKVVFPPDLERGTLALIGCLQPAGAFLPMVEMQSRWATRVFKGLLKLPDASRMWEDVNCQDAVNASNLIPSQHYSSLVKYLPYMDELAKLIGCYPDF</sequence>
<dbReference type="Proteomes" id="UP000762676">
    <property type="component" value="Unassembled WGS sequence"/>
</dbReference>
<dbReference type="SUPFAM" id="SSF51905">
    <property type="entry name" value="FAD/NAD(P)-binding domain"/>
    <property type="match status" value="2"/>
</dbReference>
<evidence type="ECO:0000256" key="19">
    <source>
        <dbReference type="ARBA" id="ARBA00045957"/>
    </source>
</evidence>
<comment type="cofactor">
    <cofactor evidence="1">
        <name>FAD</name>
        <dbReference type="ChEBI" id="CHEBI:57692"/>
    </cofactor>
</comment>
<feature type="non-terminal residue" evidence="24">
    <location>
        <position position="454"/>
    </location>
</feature>
<evidence type="ECO:0000313" key="25">
    <source>
        <dbReference type="Proteomes" id="UP000762676"/>
    </source>
</evidence>
<comment type="catalytic activity">
    <reaction evidence="22">
        <text>trimethylamine + NADPH + O2 = trimethylamine N-oxide + NADP(+) + H2O</text>
        <dbReference type="Rhea" id="RHEA:31979"/>
        <dbReference type="ChEBI" id="CHEBI:15377"/>
        <dbReference type="ChEBI" id="CHEBI:15379"/>
        <dbReference type="ChEBI" id="CHEBI:15724"/>
        <dbReference type="ChEBI" id="CHEBI:57783"/>
        <dbReference type="ChEBI" id="CHEBI:58349"/>
        <dbReference type="ChEBI" id="CHEBI:58389"/>
        <dbReference type="EC" id="1.14.13.148"/>
    </reaction>
    <physiologicalReaction direction="left-to-right" evidence="22">
        <dbReference type="Rhea" id="RHEA:31980"/>
    </physiologicalReaction>
</comment>
<proteinExistence type="inferred from homology"/>
<name>A0AAV4F0I7_9GAST</name>
<comment type="caution">
    <text evidence="24">The sequence shown here is derived from an EMBL/GenBank/DDBJ whole genome shotgun (WGS) entry which is preliminary data.</text>
</comment>
<keyword evidence="6" id="KW-0812">Transmembrane</keyword>
<keyword evidence="13" id="KW-0472">Membrane</keyword>
<comment type="catalytic activity">
    <reaction evidence="23">
        <text>N,N-dimethylaniline + NADPH + O2 + H(+) = N,N-dimethylaniline N-oxide + NADP(+) + H2O</text>
        <dbReference type="Rhea" id="RHEA:24468"/>
        <dbReference type="ChEBI" id="CHEBI:15377"/>
        <dbReference type="ChEBI" id="CHEBI:15378"/>
        <dbReference type="ChEBI" id="CHEBI:15379"/>
        <dbReference type="ChEBI" id="CHEBI:16269"/>
        <dbReference type="ChEBI" id="CHEBI:17735"/>
        <dbReference type="ChEBI" id="CHEBI:57783"/>
        <dbReference type="ChEBI" id="CHEBI:58349"/>
        <dbReference type="EC" id="1.14.13.8"/>
    </reaction>
    <physiologicalReaction direction="left-to-right" evidence="23">
        <dbReference type="Rhea" id="RHEA:24469"/>
    </physiologicalReaction>
</comment>
<evidence type="ECO:0000256" key="11">
    <source>
        <dbReference type="ARBA" id="ARBA00023002"/>
    </source>
</evidence>
<keyword evidence="11" id="KW-0560">Oxidoreductase</keyword>
<evidence type="ECO:0000256" key="15">
    <source>
        <dbReference type="ARBA" id="ARBA00034528"/>
    </source>
</evidence>
<keyword evidence="10" id="KW-1133">Transmembrane helix</keyword>
<evidence type="ECO:0000256" key="20">
    <source>
        <dbReference type="ARBA" id="ARBA00047338"/>
    </source>
</evidence>
<dbReference type="GO" id="GO:0004499">
    <property type="term" value="F:N,N-dimethylaniline monooxygenase activity"/>
    <property type="evidence" value="ECO:0007669"/>
    <property type="project" value="InterPro"/>
</dbReference>
<dbReference type="InterPro" id="IPR002253">
    <property type="entry name" value="Flavin_mOase_1"/>
</dbReference>
<evidence type="ECO:0000256" key="5">
    <source>
        <dbReference type="ARBA" id="ARBA00022630"/>
    </source>
</evidence>
<keyword evidence="12 24" id="KW-0503">Monooxygenase</keyword>
<comment type="subcellular location">
    <subcellularLocation>
        <location evidence="2">Endoplasmic reticulum membrane</location>
        <topology evidence="2">Single-pass membrane protein</topology>
    </subcellularLocation>
</comment>
<dbReference type="PANTHER" id="PTHR23023">
    <property type="entry name" value="DIMETHYLANILINE MONOOXYGENASE"/>
    <property type="match status" value="1"/>
</dbReference>